<dbReference type="GO" id="GO:0003676">
    <property type="term" value="F:nucleic acid binding"/>
    <property type="evidence" value="ECO:0007669"/>
    <property type="project" value="InterPro"/>
</dbReference>
<evidence type="ECO:0000313" key="8">
    <source>
        <dbReference type="EMBL" id="JAT64733.1"/>
    </source>
</evidence>
<dbReference type="CDD" id="cd18787">
    <property type="entry name" value="SF2_C_DEAD"/>
    <property type="match status" value="1"/>
</dbReference>
<name>A0A1D1ZD32_9ARAE</name>
<dbReference type="InterPro" id="IPR027417">
    <property type="entry name" value="P-loop_NTPase"/>
</dbReference>
<protein>
    <submittedName>
        <fullName evidence="8">DEAD-box ATP-dependent RNA helicase 50</fullName>
    </submittedName>
</protein>
<dbReference type="InterPro" id="IPR001650">
    <property type="entry name" value="Helicase_C-like"/>
</dbReference>
<dbReference type="InterPro" id="IPR011545">
    <property type="entry name" value="DEAD/DEAH_box_helicase_dom"/>
</dbReference>
<evidence type="ECO:0000259" key="7">
    <source>
        <dbReference type="PROSITE" id="PS51194"/>
    </source>
</evidence>
<sequence length="715" mass="78425">LFYKTLQVSDNLIPLQKPPRTSSDPSSSCSSCSSSLSLTEPQALRGCEIEEMLARGPLNCFTDFPLGIPGAQKPHVLGGCPLLFCSLSSSSYTSSSCGRGRLAVRAGAYTRFPMEAAGAYQLIDEETGERVIVWGGADDGPDSPLPSKEALSWKPAGEVRSPLGDGDDEKPRERLVGTVGNFGKLKAQRVKALIRSKKKPVSPVGMLGDIADDDGGGGEDKGAGLDVEFATKTAGRGRREDGMRGSRFLSVLQRGEPVSVRAENVQRGGGALSLRGWNNDVSSATERNAINPMGHLKKQHMRMLDNDGRFFSRRSFGELGCADDMVESLGRLQFYRPSHIQAMAYGHLLEGKSCIIADQSGSGKTLAYLAPIIQRLRQEELVGLSKSSSRSPRVLILVPTSELATQVLNNCRSIAKSGIPFRSMVATGGFRQKTQLESLHQELDILIATPGRFIFLLQEGYLQLTNLKCVVLDEVDILFGDEDFEQVLRRLINSAPVMTQYVFATATLPVDVYNKLIELFPDCEVIMGPSMHRISSGLEEVLVDCSGNDGEEKTPDTAFSNKKSAVLQLIEETPVPKTVIFCNKIETCRKVENILKRFDRKGHRIKVLPFHAALDQEIRVLNMKKFLNSQSSDYLFLICTDRASRGIDFADVDHVLLFDFPRDPSEYIRRVGRTARGAGGKGKAFVFVVGKQVSLARRIMERNKKGHPLHDLPSA</sequence>
<feature type="region of interest" description="Disordered" evidence="5">
    <location>
        <begin position="14"/>
        <end position="35"/>
    </location>
</feature>
<feature type="compositionally biased region" description="Low complexity" evidence="5">
    <location>
        <begin position="22"/>
        <end position="35"/>
    </location>
</feature>
<dbReference type="SUPFAM" id="SSF52540">
    <property type="entry name" value="P-loop containing nucleoside triphosphate hydrolases"/>
    <property type="match status" value="1"/>
</dbReference>
<accession>A0A1D1ZD32</accession>
<evidence type="ECO:0000259" key="6">
    <source>
        <dbReference type="PROSITE" id="PS51192"/>
    </source>
</evidence>
<keyword evidence="2" id="KW-0378">Hydrolase</keyword>
<dbReference type="PANTHER" id="PTHR47960">
    <property type="entry name" value="DEAD-BOX ATP-DEPENDENT RNA HELICASE 50"/>
    <property type="match status" value="1"/>
</dbReference>
<dbReference type="CDD" id="cd00268">
    <property type="entry name" value="DEADc"/>
    <property type="match status" value="1"/>
</dbReference>
<reference evidence="8" key="1">
    <citation type="submission" date="2015-07" db="EMBL/GenBank/DDBJ databases">
        <title>Transcriptome Assembly of Anthurium amnicola.</title>
        <authorList>
            <person name="Suzuki J."/>
        </authorList>
    </citation>
    <scope>NUCLEOTIDE SEQUENCE</scope>
</reference>
<dbReference type="InterPro" id="IPR014001">
    <property type="entry name" value="Helicase_ATP-bd"/>
</dbReference>
<proteinExistence type="predicted"/>
<dbReference type="Pfam" id="PF00270">
    <property type="entry name" value="DEAD"/>
    <property type="match status" value="1"/>
</dbReference>
<evidence type="ECO:0000256" key="4">
    <source>
        <dbReference type="ARBA" id="ARBA00022840"/>
    </source>
</evidence>
<evidence type="ECO:0000256" key="5">
    <source>
        <dbReference type="SAM" id="MobiDB-lite"/>
    </source>
</evidence>
<dbReference type="AlphaFoldDB" id="A0A1D1ZD32"/>
<feature type="domain" description="Helicase C-terminal" evidence="7">
    <location>
        <begin position="565"/>
        <end position="715"/>
    </location>
</feature>
<organism evidence="8">
    <name type="scientific">Anthurium amnicola</name>
    <dbReference type="NCBI Taxonomy" id="1678845"/>
    <lineage>
        <taxon>Eukaryota</taxon>
        <taxon>Viridiplantae</taxon>
        <taxon>Streptophyta</taxon>
        <taxon>Embryophyta</taxon>
        <taxon>Tracheophyta</taxon>
        <taxon>Spermatophyta</taxon>
        <taxon>Magnoliopsida</taxon>
        <taxon>Liliopsida</taxon>
        <taxon>Araceae</taxon>
        <taxon>Pothoideae</taxon>
        <taxon>Potheae</taxon>
        <taxon>Anthurium</taxon>
    </lineage>
</organism>
<dbReference type="PROSITE" id="PS51194">
    <property type="entry name" value="HELICASE_CTER"/>
    <property type="match status" value="1"/>
</dbReference>
<feature type="region of interest" description="Disordered" evidence="5">
    <location>
        <begin position="205"/>
        <end position="224"/>
    </location>
</feature>
<dbReference type="GO" id="GO:0005524">
    <property type="term" value="F:ATP binding"/>
    <property type="evidence" value="ECO:0007669"/>
    <property type="project" value="UniProtKB-KW"/>
</dbReference>
<dbReference type="InterPro" id="IPR044742">
    <property type="entry name" value="DEAD/DEAH_RhlB"/>
</dbReference>
<dbReference type="Pfam" id="PF00271">
    <property type="entry name" value="Helicase_C"/>
    <property type="match status" value="1"/>
</dbReference>
<dbReference type="SMART" id="SM00487">
    <property type="entry name" value="DEXDc"/>
    <property type="match status" value="1"/>
</dbReference>
<keyword evidence="1" id="KW-0547">Nucleotide-binding</keyword>
<feature type="non-terminal residue" evidence="8">
    <location>
        <position position="1"/>
    </location>
</feature>
<dbReference type="Gene3D" id="3.40.50.300">
    <property type="entry name" value="P-loop containing nucleotide triphosphate hydrolases"/>
    <property type="match status" value="2"/>
</dbReference>
<feature type="region of interest" description="Disordered" evidence="5">
    <location>
        <begin position="135"/>
        <end position="174"/>
    </location>
</feature>
<keyword evidence="3 8" id="KW-0347">Helicase</keyword>
<dbReference type="EMBL" id="GDJX01003203">
    <property type="protein sequence ID" value="JAT64733.1"/>
    <property type="molecule type" value="Transcribed_RNA"/>
</dbReference>
<feature type="domain" description="Helicase ATP-binding" evidence="6">
    <location>
        <begin position="345"/>
        <end position="526"/>
    </location>
</feature>
<dbReference type="GO" id="GO:0004386">
    <property type="term" value="F:helicase activity"/>
    <property type="evidence" value="ECO:0007669"/>
    <property type="project" value="UniProtKB-KW"/>
</dbReference>
<evidence type="ECO:0000256" key="3">
    <source>
        <dbReference type="ARBA" id="ARBA00022806"/>
    </source>
</evidence>
<gene>
    <name evidence="8" type="primary">Os03g0108600_2</name>
    <name evidence="8" type="ORF">g.105653</name>
</gene>
<keyword evidence="4" id="KW-0067">ATP-binding</keyword>
<evidence type="ECO:0000256" key="2">
    <source>
        <dbReference type="ARBA" id="ARBA00022801"/>
    </source>
</evidence>
<evidence type="ECO:0000256" key="1">
    <source>
        <dbReference type="ARBA" id="ARBA00022741"/>
    </source>
</evidence>
<dbReference type="SMART" id="SM00490">
    <property type="entry name" value="HELICc"/>
    <property type="match status" value="1"/>
</dbReference>
<dbReference type="GO" id="GO:0016787">
    <property type="term" value="F:hydrolase activity"/>
    <property type="evidence" value="ECO:0007669"/>
    <property type="project" value="UniProtKB-KW"/>
</dbReference>
<dbReference type="PROSITE" id="PS51192">
    <property type="entry name" value="HELICASE_ATP_BIND_1"/>
    <property type="match status" value="1"/>
</dbReference>